<evidence type="ECO:0000313" key="2">
    <source>
        <dbReference type="Proteomes" id="UP000053433"/>
    </source>
</evidence>
<comment type="caution">
    <text evidence="1">The sequence shown here is derived from an EMBL/GenBank/DDBJ whole genome shotgun (WGS) entry which is preliminary data.</text>
</comment>
<evidence type="ECO:0000313" key="1">
    <source>
        <dbReference type="EMBL" id="KUE74832.1"/>
    </source>
</evidence>
<evidence type="ECO:0008006" key="3">
    <source>
        <dbReference type="Google" id="ProtNLM"/>
    </source>
</evidence>
<dbReference type="RefSeq" id="WP_058723884.1">
    <property type="nucleotide sequence ID" value="NZ_CATXDA010000050.1"/>
</dbReference>
<dbReference type="Proteomes" id="UP000053433">
    <property type="component" value="Unassembled WGS sequence"/>
</dbReference>
<sequence length="208" mass="23058">MAEYVNYLRVFGAPGAARALFGAIQDDTAGLGSVDLNRITPMPVWMREEPLSAGTVRRQGGENCWLDWRQANWGTRWNTLKAQASAAAYDGGDTILFYTQDAGVPVLMQHASRLCPDAALLYAWASRDVGMDCGAARYRDGEILAQICPRPASRQAYELSFDILREPPEAFGLRYDPDAGTYVYEAEQKQKKENGEYGNHFGQDHIGV</sequence>
<protein>
    <recommendedName>
        <fullName evidence="3">YubB ferredoxin-like domain-containing protein</fullName>
    </recommendedName>
</protein>
<reference evidence="1 2" key="1">
    <citation type="submission" date="2015-10" db="EMBL/GenBank/DDBJ databases">
        <title>A novel member of the family Ruminococcaceae isolated from human faeces.</title>
        <authorList>
            <person name="Shkoporov A.N."/>
            <person name="Chaplin A.V."/>
            <person name="Motuzova O.V."/>
            <person name="Kafarskaia L.I."/>
            <person name="Efimov B.A."/>
        </authorList>
    </citation>
    <scope>NUCLEOTIDE SEQUENCE [LARGE SCALE GENOMIC DNA]</scope>
    <source>
        <strain evidence="1 2">668</strain>
    </source>
</reference>
<proteinExistence type="predicted"/>
<gene>
    <name evidence="1" type="ORF">ASJ35_17085</name>
</gene>
<dbReference type="AlphaFoldDB" id="A0A0W7TLV4"/>
<organism evidence="1 2">
    <name type="scientific">Ruthenibacterium lactatiformans</name>
    <dbReference type="NCBI Taxonomy" id="1550024"/>
    <lineage>
        <taxon>Bacteria</taxon>
        <taxon>Bacillati</taxon>
        <taxon>Bacillota</taxon>
        <taxon>Clostridia</taxon>
        <taxon>Eubacteriales</taxon>
        <taxon>Oscillospiraceae</taxon>
        <taxon>Ruthenibacterium</taxon>
    </lineage>
</organism>
<name>A0A0W7TLV4_9FIRM</name>
<dbReference type="EMBL" id="LMUA01000040">
    <property type="protein sequence ID" value="KUE74832.1"/>
    <property type="molecule type" value="Genomic_DNA"/>
</dbReference>
<accession>A0A0W7TLV4</accession>